<dbReference type="PANTHER" id="PTHR28037:SF1">
    <property type="entry name" value="ALCOHOL O-ACETYLTRANSFERASE 1-RELATED"/>
    <property type="match status" value="1"/>
</dbReference>
<evidence type="ECO:0000256" key="1">
    <source>
        <dbReference type="ARBA" id="ARBA00000026"/>
    </source>
</evidence>
<keyword evidence="8" id="KW-0012">Acyltransferase</keyword>
<evidence type="ECO:0000256" key="3">
    <source>
        <dbReference type="ARBA" id="ARBA00001907"/>
    </source>
</evidence>
<evidence type="ECO:0000256" key="6">
    <source>
        <dbReference type="ARBA" id="ARBA00013449"/>
    </source>
</evidence>
<dbReference type="Pfam" id="PF16911">
    <property type="entry name" value="PapA_C"/>
    <property type="match status" value="1"/>
</dbReference>
<dbReference type="InterPro" id="IPR052058">
    <property type="entry name" value="Alcohol_O-acetyltransferase"/>
</dbReference>
<dbReference type="SUPFAM" id="SSF52777">
    <property type="entry name" value="CoA-dependent acyltransferases"/>
    <property type="match status" value="2"/>
</dbReference>
<evidence type="ECO:0000256" key="10">
    <source>
        <dbReference type="ARBA" id="ARBA00032317"/>
    </source>
</evidence>
<evidence type="ECO:0000256" key="5">
    <source>
        <dbReference type="ARBA" id="ARBA00012866"/>
    </source>
</evidence>
<comment type="catalytic activity">
    <reaction evidence="1">
        <text>2 a mycocerosyl-[mycocerosic acid synthase] + a phthiocerol = a dimycocerosyl phthiocerol + 2 holo-[mycocerosic acid synthase].</text>
        <dbReference type="EC" id="2.3.1.282"/>
    </reaction>
</comment>
<dbReference type="EC" id="2.3.1.282" evidence="5"/>
<keyword evidence="7" id="KW-0808">Transferase</keyword>
<protein>
    <recommendedName>
        <fullName evidence="6">Phthiocerol/phthiodiolone dimycocerosyl transferase</fullName>
        <ecNumber evidence="5">2.3.1.282</ecNumber>
    </recommendedName>
    <alternativeName>
        <fullName evidence="11">Acyltransferase PapA5</fullName>
    </alternativeName>
    <alternativeName>
        <fullName evidence="9">Phthiocerol/phthiodiolone O-acyltransferase</fullName>
    </alternativeName>
    <alternativeName>
        <fullName evidence="10">Polyketide synthase-associated protein A5</fullName>
    </alternativeName>
</protein>
<evidence type="ECO:0000313" key="13">
    <source>
        <dbReference type="EMBL" id="KFE69307.1"/>
    </source>
</evidence>
<dbReference type="AlphaFoldDB" id="A0A085WNP4"/>
<evidence type="ECO:0000313" key="14">
    <source>
        <dbReference type="Proteomes" id="UP000028725"/>
    </source>
</evidence>
<dbReference type="STRING" id="394096.DB31_6282"/>
<evidence type="ECO:0000256" key="11">
    <source>
        <dbReference type="ARBA" id="ARBA00033407"/>
    </source>
</evidence>
<evidence type="ECO:0000256" key="4">
    <source>
        <dbReference type="ARBA" id="ARBA00006558"/>
    </source>
</evidence>
<dbReference type="Gene3D" id="3.30.559.30">
    <property type="entry name" value="Nonribosomal peptide synthetase, condensation domain"/>
    <property type="match status" value="1"/>
</dbReference>
<sequence length="435" mass="47295">MASGTDVLRALGDFERAFWLMDQTHSVNFAIIAHVRGALEPQVLERALALLQARHPLLGARITDSGPASFGRGGVPPIPLREASRGSEDQWRQEVEHELNTPLPWSQGPLVRAVLVRAAEQSEILLTFHHSAGDGRSGMYAMRDLLTFAASLMGGAPVAAEAVRFPPSIEELSAPHVRGLRAFGRVARFLGSTVLAMSRRPGKLPSQSQEVKARTALLHGELSPEEGERLRARCRKESATVHGVLCGAMLRAAAAQLDGLTHSSKPRFLSCYSPVDLRDMFQESVAPGAVGYFLGMGLSFHRVDRSAEIWPLAREVGERLRTMREDGTIVAATHFQSRVQKGWDVKTAASSAPPVTAAVSNLREVDIPGQYGPLALDGVHFSLASHGWGTAPVLTVATYQGRMQLNFTYSLPRVPEEWGRQVFERALGELRALAA</sequence>
<dbReference type="GO" id="GO:0016746">
    <property type="term" value="F:acyltransferase activity"/>
    <property type="evidence" value="ECO:0007669"/>
    <property type="project" value="UniProtKB-KW"/>
</dbReference>
<evidence type="ECO:0000256" key="7">
    <source>
        <dbReference type="ARBA" id="ARBA00022679"/>
    </source>
</evidence>
<evidence type="ECO:0000256" key="8">
    <source>
        <dbReference type="ARBA" id="ARBA00023315"/>
    </source>
</evidence>
<dbReference type="OrthoDB" id="5487913at2"/>
<dbReference type="PANTHER" id="PTHR28037">
    <property type="entry name" value="ALCOHOL O-ACETYLTRANSFERASE 1-RELATED"/>
    <property type="match status" value="1"/>
</dbReference>
<name>A0A085WNP4_9BACT</name>
<gene>
    <name evidence="13" type="ORF">DB31_6282</name>
</gene>
<organism evidence="13 14">
    <name type="scientific">Hyalangium minutum</name>
    <dbReference type="NCBI Taxonomy" id="394096"/>
    <lineage>
        <taxon>Bacteria</taxon>
        <taxon>Pseudomonadati</taxon>
        <taxon>Myxococcota</taxon>
        <taxon>Myxococcia</taxon>
        <taxon>Myxococcales</taxon>
        <taxon>Cystobacterineae</taxon>
        <taxon>Archangiaceae</taxon>
        <taxon>Hyalangium</taxon>
    </lineage>
</organism>
<comment type="catalytic activity">
    <reaction evidence="3">
        <text>2 a mycocerosyl-[mycocerosic acid synthase] + a phthiodiolone = a dimycocerosyl phthiodiolone + 2 holo-[mycocerosic acid synthase].</text>
        <dbReference type="EC" id="2.3.1.282"/>
    </reaction>
</comment>
<feature type="domain" description="Phthiocerol/phthiodiolone dimycocerosyl transferase C-terminal" evidence="12">
    <location>
        <begin position="220"/>
        <end position="406"/>
    </location>
</feature>
<comment type="catalytic activity">
    <reaction evidence="2">
        <text>2 a mycocerosyl-[mycocerosic acid synthase] + a phenolphthiocerol = a dimycocerosyl phenolphthiocerol + 2 holo-[mycocerosic acid synthase].</text>
        <dbReference type="EC" id="2.3.1.282"/>
    </reaction>
</comment>
<dbReference type="Gene3D" id="3.30.559.10">
    <property type="entry name" value="Chloramphenicol acetyltransferase-like domain"/>
    <property type="match status" value="1"/>
</dbReference>
<dbReference type="InterPro" id="IPR031641">
    <property type="entry name" value="PapA_C"/>
</dbReference>
<evidence type="ECO:0000256" key="9">
    <source>
        <dbReference type="ARBA" id="ARBA00030465"/>
    </source>
</evidence>
<comment type="similarity">
    <text evidence="4">Belongs to the acyltransferase PapA5 family.</text>
</comment>
<comment type="caution">
    <text evidence="13">The sequence shown here is derived from an EMBL/GenBank/DDBJ whole genome shotgun (WGS) entry which is preliminary data.</text>
</comment>
<keyword evidence="14" id="KW-1185">Reference proteome</keyword>
<evidence type="ECO:0000256" key="2">
    <source>
        <dbReference type="ARBA" id="ARBA00000625"/>
    </source>
</evidence>
<evidence type="ECO:0000259" key="12">
    <source>
        <dbReference type="Pfam" id="PF16911"/>
    </source>
</evidence>
<proteinExistence type="inferred from homology"/>
<accession>A0A085WNP4</accession>
<dbReference type="EMBL" id="JMCB01000004">
    <property type="protein sequence ID" value="KFE69307.1"/>
    <property type="molecule type" value="Genomic_DNA"/>
</dbReference>
<dbReference type="InterPro" id="IPR023213">
    <property type="entry name" value="CAT-like_dom_sf"/>
</dbReference>
<reference evidence="13 14" key="1">
    <citation type="submission" date="2014-04" db="EMBL/GenBank/DDBJ databases">
        <title>Genome assembly of Hyalangium minutum DSM 14724.</title>
        <authorList>
            <person name="Sharma G."/>
            <person name="Subramanian S."/>
        </authorList>
    </citation>
    <scope>NUCLEOTIDE SEQUENCE [LARGE SCALE GENOMIC DNA]</scope>
    <source>
        <strain evidence="13 14">DSM 14724</strain>
    </source>
</reference>
<dbReference type="RefSeq" id="WP_044186426.1">
    <property type="nucleotide sequence ID" value="NZ_JMCB01000004.1"/>
</dbReference>
<dbReference type="Proteomes" id="UP000028725">
    <property type="component" value="Unassembled WGS sequence"/>
</dbReference>